<proteinExistence type="predicted"/>
<protein>
    <submittedName>
        <fullName evidence="2">Uncharacterized protein</fullName>
    </submittedName>
</protein>
<sequence>MNDAFDSPHSHGAHEAPDPVPAAWREDVQDIGRLVRAVYECISGPAGAPRDWARFRYLQHSRALSLRTVVEADGSTRAAVFDVESYIANVAPLFAEQSFFEVETDQRIERFGQVAHVWSKYDARPAPDSPVLLKRGANSIQLCHEHGRWWVFCTVWDNEREGLRFDLF</sequence>
<feature type="compositionally biased region" description="Basic and acidic residues" evidence="1">
    <location>
        <begin position="1"/>
        <end position="17"/>
    </location>
</feature>
<feature type="region of interest" description="Disordered" evidence="1">
    <location>
        <begin position="1"/>
        <end position="22"/>
    </location>
</feature>
<organism evidence="2">
    <name type="scientific">Lysobacter firmicutimachus</name>
    <dbReference type="NCBI Taxonomy" id="1792846"/>
    <lineage>
        <taxon>Bacteria</taxon>
        <taxon>Pseudomonadati</taxon>
        <taxon>Pseudomonadota</taxon>
        <taxon>Gammaproteobacteria</taxon>
        <taxon>Lysobacterales</taxon>
        <taxon>Lysobacteraceae</taxon>
        <taxon>Lysobacter</taxon>
    </lineage>
</organism>
<reference evidence="2" key="1">
    <citation type="submission" date="2024-06" db="EMBL/GenBank/DDBJ databases">
        <authorList>
            <person name="Li S."/>
        </authorList>
    </citation>
    <scope>NUCLEOTIDE SEQUENCE</scope>
    <source>
        <strain evidence="2">SR10</strain>
    </source>
</reference>
<evidence type="ECO:0000313" key="2">
    <source>
        <dbReference type="EMBL" id="XCO73900.1"/>
    </source>
</evidence>
<dbReference type="RefSeq" id="WP_363796786.1">
    <property type="nucleotide sequence ID" value="NZ_CP159925.1"/>
</dbReference>
<dbReference type="AlphaFoldDB" id="A0AAU8MNZ2"/>
<dbReference type="EMBL" id="CP159925">
    <property type="protein sequence ID" value="XCO73900.1"/>
    <property type="molecule type" value="Genomic_DNA"/>
</dbReference>
<evidence type="ECO:0000256" key="1">
    <source>
        <dbReference type="SAM" id="MobiDB-lite"/>
    </source>
</evidence>
<gene>
    <name evidence="2" type="ORF">ABU614_16090</name>
</gene>
<accession>A0AAU8MNZ2</accession>
<name>A0AAU8MNZ2_9GAMM</name>